<accession>A0A934M8B7</accession>
<dbReference type="AlphaFoldDB" id="A0A934M8B7"/>
<proteinExistence type="predicted"/>
<name>A0A934M8B7_9CLOT</name>
<comment type="caution">
    <text evidence="1">The sequence shown here is derived from an EMBL/GenBank/DDBJ whole genome shotgun (WGS) entry which is preliminary data.</text>
</comment>
<evidence type="ECO:0000313" key="1">
    <source>
        <dbReference type="EMBL" id="MBI6874726.1"/>
    </source>
</evidence>
<evidence type="ECO:0000313" key="2">
    <source>
        <dbReference type="Proteomes" id="UP000622687"/>
    </source>
</evidence>
<protein>
    <submittedName>
        <fullName evidence="1">Uncharacterized protein</fullName>
    </submittedName>
</protein>
<gene>
    <name evidence="1" type="ORF">I6U51_18825</name>
</gene>
<dbReference type="EMBL" id="JAEEGB010000033">
    <property type="protein sequence ID" value="MBI6874726.1"/>
    <property type="molecule type" value="Genomic_DNA"/>
</dbReference>
<reference evidence="1" key="1">
    <citation type="submission" date="2020-12" db="EMBL/GenBank/DDBJ databases">
        <title>Clostridium thailandense sp. nov., a novel acetogenic bacterium isolated from peat land soil in Thailand.</title>
        <authorList>
            <person name="Chaikitkaew S."/>
            <person name="Birkeland N.K."/>
        </authorList>
    </citation>
    <scope>NUCLEOTIDE SEQUENCE</scope>
    <source>
        <strain evidence="1">DSM 17425</strain>
    </source>
</reference>
<keyword evidence="2" id="KW-1185">Reference proteome</keyword>
<dbReference type="RefSeq" id="WP_211144106.1">
    <property type="nucleotide sequence ID" value="NZ_JAEEGB010000033.1"/>
</dbReference>
<dbReference type="Proteomes" id="UP000622687">
    <property type="component" value="Unassembled WGS sequence"/>
</dbReference>
<organism evidence="1 2">
    <name type="scientific">Clostridium aciditolerans</name>
    <dbReference type="NCBI Taxonomy" id="339861"/>
    <lineage>
        <taxon>Bacteria</taxon>
        <taxon>Bacillati</taxon>
        <taxon>Bacillota</taxon>
        <taxon>Clostridia</taxon>
        <taxon>Eubacteriales</taxon>
        <taxon>Clostridiaceae</taxon>
        <taxon>Clostridium</taxon>
    </lineage>
</organism>
<sequence>MNNEQLLEIHSRPVEFENIKYIYVEDDRSILVKLNNSILKISNVDYQYKNSVCEIIDPDNCVFVDKSYLDNMFK</sequence>